<dbReference type="InterPro" id="IPR047057">
    <property type="entry name" value="MerR_fam"/>
</dbReference>
<dbReference type="Pfam" id="PF13411">
    <property type="entry name" value="MerR_1"/>
    <property type="match status" value="1"/>
</dbReference>
<dbReference type="GO" id="GO:0003700">
    <property type="term" value="F:DNA-binding transcription factor activity"/>
    <property type="evidence" value="ECO:0007669"/>
    <property type="project" value="InterPro"/>
</dbReference>
<dbReference type="EMBL" id="SUMF01000040">
    <property type="protein sequence ID" value="TJZ65177.1"/>
    <property type="molecule type" value="Genomic_DNA"/>
</dbReference>
<dbReference type="OrthoDB" id="9808480at2"/>
<evidence type="ECO:0000256" key="1">
    <source>
        <dbReference type="ARBA" id="ARBA00023125"/>
    </source>
</evidence>
<proteinExistence type="predicted"/>
<reference evidence="3 4" key="1">
    <citation type="submission" date="2019-04" db="EMBL/GenBank/DDBJ databases">
        <title>Chitiniphilus eburnea sp. nov., a novel chitinolytic bacterium isolated from aquaculture sludge.</title>
        <authorList>
            <person name="Sheng M."/>
        </authorList>
    </citation>
    <scope>NUCLEOTIDE SEQUENCE [LARGE SCALE GENOMIC DNA]</scope>
    <source>
        <strain evidence="3 4">HX-2-15</strain>
    </source>
</reference>
<dbReference type="InterPro" id="IPR009061">
    <property type="entry name" value="DNA-bd_dom_put_sf"/>
</dbReference>
<evidence type="ECO:0000313" key="4">
    <source>
        <dbReference type="Proteomes" id="UP000310016"/>
    </source>
</evidence>
<dbReference type="SUPFAM" id="SSF46955">
    <property type="entry name" value="Putative DNA-binding domain"/>
    <property type="match status" value="1"/>
</dbReference>
<dbReference type="Gene3D" id="1.10.1660.10">
    <property type="match status" value="1"/>
</dbReference>
<dbReference type="SMART" id="SM00422">
    <property type="entry name" value="HTH_MERR"/>
    <property type="match status" value="1"/>
</dbReference>
<dbReference type="CDD" id="cd01109">
    <property type="entry name" value="HTH_YyaN"/>
    <property type="match status" value="1"/>
</dbReference>
<comment type="caution">
    <text evidence="3">The sequence shown here is derived from an EMBL/GenBank/DDBJ whole genome shotgun (WGS) entry which is preliminary data.</text>
</comment>
<keyword evidence="1" id="KW-0238">DNA-binding</keyword>
<gene>
    <name evidence="3" type="ORF">FAZ21_18615</name>
</gene>
<feature type="domain" description="HTH merR-type" evidence="2">
    <location>
        <begin position="4"/>
        <end position="73"/>
    </location>
</feature>
<keyword evidence="4" id="KW-1185">Reference proteome</keyword>
<dbReference type="GO" id="GO:0003677">
    <property type="term" value="F:DNA binding"/>
    <property type="evidence" value="ECO:0007669"/>
    <property type="project" value="UniProtKB-KW"/>
</dbReference>
<dbReference type="PROSITE" id="PS50937">
    <property type="entry name" value="HTH_MERR_2"/>
    <property type="match status" value="1"/>
</dbReference>
<dbReference type="AlphaFoldDB" id="A0A4U0PBT5"/>
<name>A0A4U0PBT5_9NEIS</name>
<sequence>MNETISMTEACRRTGISSYTLRYYESAGLLKNIGRTQGGRRVYREQDLQWLEMLKVLRGTGMSIRKLRQLAAMVERGDASLEARIEFFTAWQAEIERQVALRQQALATLEKKIARHRALLGQCKSKRKEPIPCITKP</sequence>
<dbReference type="PANTHER" id="PTHR30204">
    <property type="entry name" value="REDOX-CYCLING DRUG-SENSING TRANSCRIPTIONAL ACTIVATOR SOXR"/>
    <property type="match status" value="1"/>
</dbReference>
<evidence type="ECO:0000259" key="2">
    <source>
        <dbReference type="PROSITE" id="PS50937"/>
    </source>
</evidence>
<dbReference type="PANTHER" id="PTHR30204:SF98">
    <property type="entry name" value="HTH-TYPE TRANSCRIPTIONAL REGULATOR ADHR"/>
    <property type="match status" value="1"/>
</dbReference>
<evidence type="ECO:0000313" key="3">
    <source>
        <dbReference type="EMBL" id="TJZ65177.1"/>
    </source>
</evidence>
<organism evidence="3 4">
    <name type="scientific">Chitiniphilus eburneus</name>
    <dbReference type="NCBI Taxonomy" id="2571148"/>
    <lineage>
        <taxon>Bacteria</taxon>
        <taxon>Pseudomonadati</taxon>
        <taxon>Pseudomonadota</taxon>
        <taxon>Betaproteobacteria</taxon>
        <taxon>Neisseriales</taxon>
        <taxon>Chitinibacteraceae</taxon>
        <taxon>Chitiniphilus</taxon>
    </lineage>
</organism>
<dbReference type="Proteomes" id="UP000310016">
    <property type="component" value="Unassembled WGS sequence"/>
</dbReference>
<accession>A0A4U0PBT5</accession>
<dbReference type="InterPro" id="IPR000551">
    <property type="entry name" value="MerR-type_HTH_dom"/>
</dbReference>
<protein>
    <submittedName>
        <fullName evidence="3">MerR family transcriptional regulator</fullName>
    </submittedName>
</protein>
<dbReference type="RefSeq" id="WP_136774936.1">
    <property type="nucleotide sequence ID" value="NZ_CP156074.1"/>
</dbReference>